<reference evidence="2" key="1">
    <citation type="journal article" date="2020" name="Stud. Mycol.">
        <title>101 Dothideomycetes genomes: a test case for predicting lifestyles and emergence of pathogens.</title>
        <authorList>
            <person name="Haridas S."/>
            <person name="Albert R."/>
            <person name="Binder M."/>
            <person name="Bloem J."/>
            <person name="Labutti K."/>
            <person name="Salamov A."/>
            <person name="Andreopoulos B."/>
            <person name="Baker S."/>
            <person name="Barry K."/>
            <person name="Bills G."/>
            <person name="Bluhm B."/>
            <person name="Cannon C."/>
            <person name="Castanera R."/>
            <person name="Culley D."/>
            <person name="Daum C."/>
            <person name="Ezra D."/>
            <person name="Gonzalez J."/>
            <person name="Henrissat B."/>
            <person name="Kuo A."/>
            <person name="Liang C."/>
            <person name="Lipzen A."/>
            <person name="Lutzoni F."/>
            <person name="Magnuson J."/>
            <person name="Mondo S."/>
            <person name="Nolan M."/>
            <person name="Ohm R."/>
            <person name="Pangilinan J."/>
            <person name="Park H.-J."/>
            <person name="Ramirez L."/>
            <person name="Alfaro M."/>
            <person name="Sun H."/>
            <person name="Tritt A."/>
            <person name="Yoshinaga Y."/>
            <person name="Zwiers L.-H."/>
            <person name="Turgeon B."/>
            <person name="Goodwin S."/>
            <person name="Spatafora J."/>
            <person name="Crous P."/>
            <person name="Grigoriev I."/>
        </authorList>
    </citation>
    <scope>NUCLEOTIDE SEQUENCE</scope>
    <source>
        <strain evidence="2">CBS 113979</strain>
    </source>
</reference>
<protein>
    <recommendedName>
        <fullName evidence="1">DUF1996 domain-containing protein</fullName>
    </recommendedName>
</protein>
<evidence type="ECO:0000259" key="1">
    <source>
        <dbReference type="Pfam" id="PF09362"/>
    </source>
</evidence>
<gene>
    <name evidence="2" type="ORF">K402DRAFT_424524</name>
</gene>
<feature type="domain" description="DUF1996" evidence="1">
    <location>
        <begin position="37"/>
        <end position="182"/>
    </location>
</feature>
<proteinExistence type="predicted"/>
<dbReference type="Pfam" id="PF09362">
    <property type="entry name" value="DUF1996"/>
    <property type="match status" value="1"/>
</dbReference>
<dbReference type="InterPro" id="IPR018535">
    <property type="entry name" value="DUF1996"/>
</dbReference>
<sequence length="248" mass="27334">MRTTSTLFGAFVASVTIPGTKAYFRLSCSISQTSRIDPILAPVGLSAHVHKFSGASIRLRDLRKANCTTCEIQEDKSAYWTPQLYYQHGNRTFQEVPNEGMTVYYLGRGDNRMNIVLFPPSFRMITDDSTCRSYDTGTRTFKADRPVGDRVTFACLGNAPSKEQNYMKETDCVNGLHAQLFFEVLYGVNDIKKTGGKFTFANGDTTGYSFHGDFMNGWNIDVLKAAIGDCLNADNGGAISSCPSLAKS</sequence>
<dbReference type="PANTHER" id="PTHR43662">
    <property type="match status" value="1"/>
</dbReference>
<organism evidence="2 3">
    <name type="scientific">Aulographum hederae CBS 113979</name>
    <dbReference type="NCBI Taxonomy" id="1176131"/>
    <lineage>
        <taxon>Eukaryota</taxon>
        <taxon>Fungi</taxon>
        <taxon>Dikarya</taxon>
        <taxon>Ascomycota</taxon>
        <taxon>Pezizomycotina</taxon>
        <taxon>Dothideomycetes</taxon>
        <taxon>Pleosporomycetidae</taxon>
        <taxon>Aulographales</taxon>
        <taxon>Aulographaceae</taxon>
    </lineage>
</organism>
<evidence type="ECO:0000313" key="2">
    <source>
        <dbReference type="EMBL" id="KAF1982413.1"/>
    </source>
</evidence>
<accession>A0A6G1GN80</accession>
<dbReference type="AlphaFoldDB" id="A0A6G1GN80"/>
<dbReference type="OrthoDB" id="74764at2759"/>
<name>A0A6G1GN80_9PEZI</name>
<dbReference type="Proteomes" id="UP000800041">
    <property type="component" value="Unassembled WGS sequence"/>
</dbReference>
<keyword evidence="3" id="KW-1185">Reference proteome</keyword>
<dbReference type="PANTHER" id="PTHR43662:SF3">
    <property type="entry name" value="DOMAIN PROTEIN, PUTATIVE (AFU_ORTHOLOGUE AFUA_6G11970)-RELATED"/>
    <property type="match status" value="1"/>
</dbReference>
<evidence type="ECO:0000313" key="3">
    <source>
        <dbReference type="Proteomes" id="UP000800041"/>
    </source>
</evidence>
<dbReference type="EMBL" id="ML977184">
    <property type="protein sequence ID" value="KAF1982413.1"/>
    <property type="molecule type" value="Genomic_DNA"/>
</dbReference>